<dbReference type="AlphaFoldDB" id="A0A6M4GRX9"/>
<organism evidence="5 6">
    <name type="scientific">Usitatibacter rugosus</name>
    <dbReference type="NCBI Taxonomy" id="2732067"/>
    <lineage>
        <taxon>Bacteria</taxon>
        <taxon>Pseudomonadati</taxon>
        <taxon>Pseudomonadota</taxon>
        <taxon>Betaproteobacteria</taxon>
        <taxon>Nitrosomonadales</taxon>
        <taxon>Usitatibacteraceae</taxon>
        <taxon>Usitatibacter</taxon>
    </lineage>
</organism>
<dbReference type="InterPro" id="IPR007831">
    <property type="entry name" value="T2SS_GspE_N"/>
</dbReference>
<dbReference type="GO" id="GO:0005524">
    <property type="term" value="F:ATP binding"/>
    <property type="evidence" value="ECO:0007669"/>
    <property type="project" value="UniProtKB-KW"/>
</dbReference>
<dbReference type="GO" id="GO:0005886">
    <property type="term" value="C:plasma membrane"/>
    <property type="evidence" value="ECO:0007669"/>
    <property type="project" value="TreeGrafter"/>
</dbReference>
<gene>
    <name evidence="5" type="ORF">DSM104443_01120</name>
</gene>
<dbReference type="InterPro" id="IPR001482">
    <property type="entry name" value="T2SS/T4SS_dom"/>
</dbReference>
<dbReference type="FunFam" id="3.40.50.300:FF:000398">
    <property type="entry name" value="Type IV pilus assembly ATPase PilB"/>
    <property type="match status" value="1"/>
</dbReference>
<dbReference type="Pfam" id="PF05157">
    <property type="entry name" value="MshEN"/>
    <property type="match status" value="1"/>
</dbReference>
<dbReference type="Gene3D" id="3.40.50.300">
    <property type="entry name" value="P-loop containing nucleotide triphosphate hydrolases"/>
    <property type="match status" value="1"/>
</dbReference>
<keyword evidence="2" id="KW-0547">Nucleotide-binding</keyword>
<dbReference type="RefSeq" id="WP_171090304.1">
    <property type="nucleotide sequence ID" value="NZ_CP053069.1"/>
</dbReference>
<evidence type="ECO:0000313" key="5">
    <source>
        <dbReference type="EMBL" id="QJR10069.1"/>
    </source>
</evidence>
<sequence length="595" mass="66472">MATASPPKASVDRKLTLKEVCDWLVEDGLVAREEADKIVQEAKYTRGGKHPLVTIVEAKARNVGTGQAANIEGLTQWLAVRTKVPYYHIDPLKIDLKAVTKVMSSDYAARRGILPVEVKGTDVTIATSEPFSSSWEAELSQMLRLNIKRVLANPIDIERYQGEFFNLAQSMKRAEVSGVQTSGLSNFEQLVELGKAGRTLDANDHHIVHLVDWLFQYAFDQRASDIHVEPRREAGVLRFRIDGVLQEVYQVPYSVLVAMTSRIKILGRMDVVEKRRPQDGRIKTRMPDGEEIELRLSTLPTAFGEKLVMRIFDPEVLKRDFKDLGFTKEEHETWQRMIKEPGGILLVTGPTGSGKTTTLYTTLKQLATSEVNVCTIEDPIEMVDPRVNQMQVHAEIDLTFAAGVRALMRQDPDIIMVGEIRDLETVDMAIQAALTGHLVLSTLHTNDAPNSISRLLDLGAPAYLISSTLIGIMAQRLLRTLCVHCKEKVPFQREEEHALWHSVCHPFKAPPPTEVYRPVGCLECRNTGYMGRIGIYEILPMTREIKKLISQETDMVALTQAAYKAGMRPLRVSGATKVAQGLTTFEEVLKAAPLA</sequence>
<evidence type="ECO:0000313" key="6">
    <source>
        <dbReference type="Proteomes" id="UP000501534"/>
    </source>
</evidence>
<dbReference type="PANTHER" id="PTHR30258:SF13">
    <property type="entry name" value="SECRETION PATHWAY ATPASE-RELATED"/>
    <property type="match status" value="1"/>
</dbReference>
<dbReference type="KEGG" id="uru:DSM104443_01120"/>
<feature type="domain" description="Bacterial type II secretion system protein E" evidence="4">
    <location>
        <begin position="408"/>
        <end position="422"/>
    </location>
</feature>
<dbReference type="Pfam" id="PF00437">
    <property type="entry name" value="T2SSE"/>
    <property type="match status" value="1"/>
</dbReference>
<keyword evidence="3" id="KW-0067">ATP-binding</keyword>
<dbReference type="Proteomes" id="UP000501534">
    <property type="component" value="Chromosome"/>
</dbReference>
<dbReference type="GO" id="GO:0016887">
    <property type="term" value="F:ATP hydrolysis activity"/>
    <property type="evidence" value="ECO:0007669"/>
    <property type="project" value="TreeGrafter"/>
</dbReference>
<dbReference type="InterPro" id="IPR003593">
    <property type="entry name" value="AAA+_ATPase"/>
</dbReference>
<dbReference type="SUPFAM" id="SSF160246">
    <property type="entry name" value="EspE N-terminal domain-like"/>
    <property type="match status" value="1"/>
</dbReference>
<dbReference type="SMART" id="SM00382">
    <property type="entry name" value="AAA"/>
    <property type="match status" value="1"/>
</dbReference>
<dbReference type="SUPFAM" id="SSF52540">
    <property type="entry name" value="P-loop containing nucleoside triphosphate hydrolases"/>
    <property type="match status" value="1"/>
</dbReference>
<dbReference type="EMBL" id="CP053069">
    <property type="protein sequence ID" value="QJR10069.1"/>
    <property type="molecule type" value="Genomic_DNA"/>
</dbReference>
<keyword evidence="6" id="KW-1185">Reference proteome</keyword>
<evidence type="ECO:0000259" key="4">
    <source>
        <dbReference type="PROSITE" id="PS00662"/>
    </source>
</evidence>
<evidence type="ECO:0000256" key="2">
    <source>
        <dbReference type="ARBA" id="ARBA00022741"/>
    </source>
</evidence>
<dbReference type="Gene3D" id="3.30.450.90">
    <property type="match status" value="1"/>
</dbReference>
<reference evidence="5 6" key="1">
    <citation type="submission" date="2020-04" db="EMBL/GenBank/DDBJ databases">
        <title>Usitatibacter rugosus gen. nov., sp. nov. and Usitatibacter palustris sp. nov., novel members of Usitatibacteraceae fam. nov. within the order Nitrosomonadales isolated from soil.</title>
        <authorList>
            <person name="Huber K.J."/>
            <person name="Neumann-Schaal M."/>
            <person name="Geppert A."/>
            <person name="Luckner M."/>
            <person name="Wanner G."/>
            <person name="Overmann J."/>
        </authorList>
    </citation>
    <scope>NUCLEOTIDE SEQUENCE [LARGE SCALE GENOMIC DNA]</scope>
    <source>
        <strain evidence="5 6">0125_3</strain>
    </source>
</reference>
<dbReference type="InterPro" id="IPR037257">
    <property type="entry name" value="T2SS_E_N_sf"/>
</dbReference>
<dbReference type="PROSITE" id="PS00662">
    <property type="entry name" value="T2SP_E"/>
    <property type="match status" value="1"/>
</dbReference>
<name>A0A6M4GRX9_9PROT</name>
<evidence type="ECO:0000256" key="3">
    <source>
        <dbReference type="ARBA" id="ARBA00022840"/>
    </source>
</evidence>
<comment type="similarity">
    <text evidence="1">Belongs to the GSP E family.</text>
</comment>
<dbReference type="CDD" id="cd01129">
    <property type="entry name" value="PulE-GspE-like"/>
    <property type="match status" value="1"/>
</dbReference>
<dbReference type="InterPro" id="IPR027417">
    <property type="entry name" value="P-loop_NTPase"/>
</dbReference>
<protein>
    <recommendedName>
        <fullName evidence="4">Bacterial type II secretion system protein E domain-containing protein</fullName>
    </recommendedName>
</protein>
<dbReference type="PANTHER" id="PTHR30258">
    <property type="entry name" value="TYPE II SECRETION SYSTEM PROTEIN GSPE-RELATED"/>
    <property type="match status" value="1"/>
</dbReference>
<evidence type="ECO:0000256" key="1">
    <source>
        <dbReference type="ARBA" id="ARBA00006611"/>
    </source>
</evidence>
<proteinExistence type="inferred from homology"/>
<accession>A0A6M4GRX9</accession>
<dbReference type="Gene3D" id="3.30.300.160">
    <property type="entry name" value="Type II secretion system, protein E, N-terminal domain"/>
    <property type="match status" value="1"/>
</dbReference>